<name>A0A2T3AQ43_AMORE</name>
<keyword evidence="3" id="KW-1185">Reference proteome</keyword>
<dbReference type="Proteomes" id="UP000241818">
    <property type="component" value="Unassembled WGS sequence"/>
</dbReference>
<feature type="compositionally biased region" description="Polar residues" evidence="1">
    <location>
        <begin position="114"/>
        <end position="128"/>
    </location>
</feature>
<dbReference type="OrthoDB" id="5280547at2759"/>
<dbReference type="InParanoid" id="A0A2T3AQ43"/>
<evidence type="ECO:0000256" key="1">
    <source>
        <dbReference type="SAM" id="MobiDB-lite"/>
    </source>
</evidence>
<dbReference type="EMBL" id="KZ679019">
    <property type="protein sequence ID" value="PSS07131.1"/>
    <property type="molecule type" value="Genomic_DNA"/>
</dbReference>
<evidence type="ECO:0000313" key="2">
    <source>
        <dbReference type="EMBL" id="PSS07131.1"/>
    </source>
</evidence>
<evidence type="ECO:0000313" key="3">
    <source>
        <dbReference type="Proteomes" id="UP000241818"/>
    </source>
</evidence>
<dbReference type="AlphaFoldDB" id="A0A2T3AQ43"/>
<gene>
    <name evidence="2" type="ORF">M430DRAFT_23284</name>
</gene>
<proteinExistence type="predicted"/>
<protein>
    <submittedName>
        <fullName evidence="2">Uncharacterized protein</fullName>
    </submittedName>
</protein>
<organism evidence="2 3">
    <name type="scientific">Amorphotheca resinae ATCC 22711</name>
    <dbReference type="NCBI Taxonomy" id="857342"/>
    <lineage>
        <taxon>Eukaryota</taxon>
        <taxon>Fungi</taxon>
        <taxon>Dikarya</taxon>
        <taxon>Ascomycota</taxon>
        <taxon>Pezizomycotina</taxon>
        <taxon>Leotiomycetes</taxon>
        <taxon>Helotiales</taxon>
        <taxon>Amorphothecaceae</taxon>
        <taxon>Amorphotheca</taxon>
    </lineage>
</organism>
<sequence length="161" mass="17727">MVVAAGSVIADEYRYSTDENAKMDLPAADLLFNVSHFVEIQVRIKRSELSDHKEIIQAAQVCEAQLEQRQLQLPNTWKPETVTVTGKEPMLFNGRYPLSWNGIRHETSAPVRPASSSGLTSSRPSKAQSAPPMGGIFLLLFPLVVADGVSGVQDRQDDLHL</sequence>
<reference evidence="2 3" key="1">
    <citation type="journal article" date="2018" name="New Phytol.">
        <title>Comparative genomics and transcriptomics depict ericoid mycorrhizal fungi as versatile saprotrophs and plant mutualists.</title>
        <authorList>
            <person name="Martino E."/>
            <person name="Morin E."/>
            <person name="Grelet G.A."/>
            <person name="Kuo A."/>
            <person name="Kohler A."/>
            <person name="Daghino S."/>
            <person name="Barry K.W."/>
            <person name="Cichocki N."/>
            <person name="Clum A."/>
            <person name="Dockter R.B."/>
            <person name="Hainaut M."/>
            <person name="Kuo R.C."/>
            <person name="LaButti K."/>
            <person name="Lindahl B.D."/>
            <person name="Lindquist E.A."/>
            <person name="Lipzen A."/>
            <person name="Khouja H.R."/>
            <person name="Magnuson J."/>
            <person name="Murat C."/>
            <person name="Ohm R.A."/>
            <person name="Singer S.W."/>
            <person name="Spatafora J.W."/>
            <person name="Wang M."/>
            <person name="Veneault-Fourrey C."/>
            <person name="Henrissat B."/>
            <person name="Grigoriev I.V."/>
            <person name="Martin F.M."/>
            <person name="Perotto S."/>
        </authorList>
    </citation>
    <scope>NUCLEOTIDE SEQUENCE [LARGE SCALE GENOMIC DNA]</scope>
    <source>
        <strain evidence="2 3">ATCC 22711</strain>
    </source>
</reference>
<dbReference type="RefSeq" id="XP_024716787.1">
    <property type="nucleotide sequence ID" value="XM_024864870.1"/>
</dbReference>
<accession>A0A2T3AQ43</accession>
<feature type="region of interest" description="Disordered" evidence="1">
    <location>
        <begin position="108"/>
        <end position="128"/>
    </location>
</feature>
<dbReference type="GeneID" id="36572951"/>